<evidence type="ECO:0000313" key="1">
    <source>
        <dbReference type="EMBL" id="EJW97259.1"/>
    </source>
</evidence>
<comment type="caution">
    <text evidence="1">The sequence shown here is derived from an EMBL/GenBank/DDBJ whole genome shotgun (WGS) entry which is preliminary data.</text>
</comment>
<organism evidence="1">
    <name type="scientific">gut metagenome</name>
    <dbReference type="NCBI Taxonomy" id="749906"/>
    <lineage>
        <taxon>unclassified sequences</taxon>
        <taxon>metagenomes</taxon>
        <taxon>organismal metagenomes</taxon>
    </lineage>
</organism>
<gene>
    <name evidence="1" type="ORF">EVA_14632</name>
</gene>
<accession>J9GCZ3</accession>
<protein>
    <submittedName>
        <fullName evidence="1">Uncharacterized protein</fullName>
    </submittedName>
</protein>
<dbReference type="EMBL" id="AMCI01004856">
    <property type="protein sequence ID" value="EJW97259.1"/>
    <property type="molecule type" value="Genomic_DNA"/>
</dbReference>
<reference evidence="1" key="1">
    <citation type="journal article" date="2012" name="PLoS ONE">
        <title>Gene sets for utilization of primary and secondary nutrition supplies in the distal gut of endangered iberian lynx.</title>
        <authorList>
            <person name="Alcaide M."/>
            <person name="Messina E."/>
            <person name="Richter M."/>
            <person name="Bargiela R."/>
            <person name="Peplies J."/>
            <person name="Huws S.A."/>
            <person name="Newbold C.J."/>
            <person name="Golyshin P.N."/>
            <person name="Simon M.A."/>
            <person name="Lopez G."/>
            <person name="Yakimov M.M."/>
            <person name="Ferrer M."/>
        </authorList>
    </citation>
    <scope>NUCLEOTIDE SEQUENCE</scope>
</reference>
<sequence length="37" mass="4266">MFESSYLIDPGAHTTRLYDPKTKQILSLRSCRLAKQP</sequence>
<proteinExistence type="predicted"/>
<feature type="non-terminal residue" evidence="1">
    <location>
        <position position="37"/>
    </location>
</feature>
<name>J9GCZ3_9ZZZZ</name>
<dbReference type="AlphaFoldDB" id="J9GCZ3"/>